<dbReference type="AlphaFoldDB" id="V6LQP4"/>
<evidence type="ECO:0000313" key="4">
    <source>
        <dbReference type="Proteomes" id="UP000018208"/>
    </source>
</evidence>
<gene>
    <name evidence="2" type="ORF">SS50377_14014</name>
    <name evidence="3" type="ORF">SS50377_24424</name>
</gene>
<feature type="coiled-coil region" evidence="1">
    <location>
        <begin position="394"/>
        <end position="421"/>
    </location>
</feature>
<keyword evidence="1" id="KW-0175">Coiled coil</keyword>
<dbReference type="OrthoDB" id="10253366at2759"/>
<dbReference type="EMBL" id="AUWU02000004">
    <property type="protein sequence ID" value="KAH0574466.1"/>
    <property type="molecule type" value="Genomic_DNA"/>
</dbReference>
<accession>V6LQP4</accession>
<sequence>MQIRIEQTLADIQIYLDAPPPSLQKKQIIQMTNYQPQGTQSRPKSMISHKPAKFAIQRALEKPLPKQIIPVLENGSLAPGVNTRKPNFQQLARAEMNSLKALPNPQIERLKQLNAYNNPHNFYSPLNRYQTQDHYQNLTVHDIQKHGMYNLQLRRELPQNFDLSPVLAVPGEDGKDILVTKTVSPQKVKSVDLKQSPHQKAFADMARVRLQDQETVDLEVMEMVKTRQLQQVQLHDEDLNQLDLEIVEENIGSEKDDIVAVQHWTQITHKRNYKTSEINKMMDIFIEQQEELGLQSTFQDRILFNDVQQNFELNIADNEIVRNVVYKGLFQKYAFASAEISYIIGQIMSECQFADGILLGDMLIQAGLDLYFNKIMIDKNGIGDMLVERVVDNTAEQQRRLHEAKLRQQQLEQERAKKDSELRKKLAAAFIIQNYFKFIQCKEKFSSIMSQKFSILEQNFVKTQERFVVDCQPYYSRLNNHLSENQHNLQMSLFNSIDLPLLDIEFWYDHRDQHTDQKILIFVFITDDMIIIPNILLEDKQEDYILDDKILTLLIDPRVTLCVISTNDTKIPESPVFNACDAIHNQQGGALHRLHIINIQTIDYIGKLSALNVSVPQLFILQLKNNLNILADKMQELIDKIQPDIVFQTLTTEQQLNVRLFQVLKETRLPIHQVCFDLMRFSGIMTALHETAQKTLIKFRSINPYLDIEQQLIQYTSNENFIAPTYILRPDLMVSAPGADLVYNQLGGIGITHYLNKAPFKVFQNVNSTEFYQKHGAVLCPYYTEAQIYRYLSFNMTIHGQSPRFQYVEESARSYVQFGHTMSAGSFSPIEQSYWRLVPKESFDVFVFQLTETLKRLNYKGTFECSIVLLKMGQSFQFELNQLTFGYTPRFLTHNRTLLVRAYKCIVQDRSIEISRNYYFMNGLRNQFFSTLRNELKLIKMNQVYVSICQNFGLDVVVEGNTEKQMWEYATEFLTQIQAKSGGEAQMRQLLADHAGEPLHCVQSYIEKIGTSPFYVCGVNSALEQ</sequence>
<evidence type="ECO:0000256" key="1">
    <source>
        <dbReference type="SAM" id="Coils"/>
    </source>
</evidence>
<dbReference type="VEuPathDB" id="GiardiaDB:SS50377_24424"/>
<dbReference type="Proteomes" id="UP000018208">
    <property type="component" value="Unassembled WGS sequence"/>
</dbReference>
<keyword evidence="4" id="KW-1185">Reference proteome</keyword>
<reference evidence="3" key="2">
    <citation type="submission" date="2020-12" db="EMBL/GenBank/DDBJ databases">
        <title>New Spironucleus salmonicida genome in near-complete chromosomes.</title>
        <authorList>
            <person name="Xu F."/>
            <person name="Kurt Z."/>
            <person name="Jimenez-Gonzalez A."/>
            <person name="Astvaldsson A."/>
            <person name="Andersson J.O."/>
            <person name="Svard S.G."/>
        </authorList>
    </citation>
    <scope>NUCLEOTIDE SEQUENCE</scope>
    <source>
        <strain evidence="3">ATCC 50377</strain>
    </source>
</reference>
<organism evidence="2">
    <name type="scientific">Spironucleus salmonicida</name>
    <dbReference type="NCBI Taxonomy" id="348837"/>
    <lineage>
        <taxon>Eukaryota</taxon>
        <taxon>Metamonada</taxon>
        <taxon>Diplomonadida</taxon>
        <taxon>Hexamitidae</taxon>
        <taxon>Hexamitinae</taxon>
        <taxon>Spironucleus</taxon>
    </lineage>
</organism>
<protein>
    <submittedName>
        <fullName evidence="2">Uncharacterized protein</fullName>
    </submittedName>
</protein>
<reference evidence="2 3" key="1">
    <citation type="journal article" date="2014" name="PLoS Genet.">
        <title>The Genome of Spironucleus salmonicida Highlights a Fish Pathogen Adapted to Fluctuating Environments.</title>
        <authorList>
            <person name="Xu F."/>
            <person name="Jerlstrom-Hultqvist J."/>
            <person name="Einarsson E."/>
            <person name="Astvaldsson A."/>
            <person name="Svard S.G."/>
            <person name="Andersson J.O."/>
        </authorList>
    </citation>
    <scope>NUCLEOTIDE SEQUENCE</scope>
    <source>
        <strain evidence="3">ATCC 50377</strain>
    </source>
</reference>
<dbReference type="EMBL" id="KI546085">
    <property type="protein sequence ID" value="EST46026.1"/>
    <property type="molecule type" value="Genomic_DNA"/>
</dbReference>
<evidence type="ECO:0000313" key="3">
    <source>
        <dbReference type="EMBL" id="KAH0574466.1"/>
    </source>
</evidence>
<evidence type="ECO:0000313" key="2">
    <source>
        <dbReference type="EMBL" id="EST46026.1"/>
    </source>
</evidence>
<name>V6LQP4_9EUKA</name>
<proteinExistence type="predicted"/>